<evidence type="ECO:0000256" key="1">
    <source>
        <dbReference type="SAM" id="MobiDB-lite"/>
    </source>
</evidence>
<sequence length="103" mass="11903">MVAEDEEHPERDEEEEEGGEEELDVKEVARKAPDWSVGVIIYNNAAYPIARSKYAEGEFYFSTSWRAVKKGIRGELVILKDGSTHKYRVKRRGDKYIQVVLLQ</sequence>
<gene>
    <name evidence="2" type="ordered locus">Cmaq_0568</name>
</gene>
<dbReference type="STRING" id="397948.Cmaq_0568"/>
<proteinExistence type="predicted"/>
<dbReference type="Proteomes" id="UP000001137">
    <property type="component" value="Chromosome"/>
</dbReference>
<feature type="compositionally biased region" description="Acidic residues" evidence="1">
    <location>
        <begin position="1"/>
        <end position="24"/>
    </location>
</feature>
<keyword evidence="3" id="KW-1185">Reference proteome</keyword>
<protein>
    <submittedName>
        <fullName evidence="2">Uncharacterized protein</fullName>
    </submittedName>
</protein>
<name>A8MCA5_CALMQ</name>
<accession>A8MCA5</accession>
<reference evidence="2 3" key="1">
    <citation type="submission" date="2007-10" db="EMBL/GenBank/DDBJ databases">
        <title>Complete sequence of Caldivirga maquilingensis IC-167.</title>
        <authorList>
            <consortium name="US DOE Joint Genome Institute"/>
            <person name="Copeland A."/>
            <person name="Lucas S."/>
            <person name="Lapidus A."/>
            <person name="Barry K."/>
            <person name="Glavina del Rio T."/>
            <person name="Dalin E."/>
            <person name="Tice H."/>
            <person name="Pitluck S."/>
            <person name="Saunders E."/>
            <person name="Brettin T."/>
            <person name="Bruce D."/>
            <person name="Detter J.C."/>
            <person name="Han C."/>
            <person name="Schmutz J."/>
            <person name="Larimer F."/>
            <person name="Land M."/>
            <person name="Hauser L."/>
            <person name="Kyrpides N."/>
            <person name="Ivanova N."/>
            <person name="Biddle J.F."/>
            <person name="Zhang Z."/>
            <person name="Fitz-Gibbon S.T."/>
            <person name="Lowe T.M."/>
            <person name="Saltikov C."/>
            <person name="House C.H."/>
            <person name="Richardson P."/>
        </authorList>
    </citation>
    <scope>NUCLEOTIDE SEQUENCE [LARGE SCALE GENOMIC DNA]</scope>
    <source>
        <strain evidence="3">ATCC 700844 / DSM 13496 / JCM 10307 / IC-167</strain>
    </source>
</reference>
<dbReference type="HOGENOM" id="CLU_2257216_0_0_2"/>
<dbReference type="OrthoDB" id="27239at2157"/>
<feature type="region of interest" description="Disordered" evidence="1">
    <location>
        <begin position="1"/>
        <end position="25"/>
    </location>
</feature>
<dbReference type="RefSeq" id="WP_012185631.1">
    <property type="nucleotide sequence ID" value="NC_009954.1"/>
</dbReference>
<dbReference type="KEGG" id="cma:Cmaq_0568"/>
<evidence type="ECO:0000313" key="2">
    <source>
        <dbReference type="EMBL" id="ABW01411.1"/>
    </source>
</evidence>
<evidence type="ECO:0000313" key="3">
    <source>
        <dbReference type="Proteomes" id="UP000001137"/>
    </source>
</evidence>
<dbReference type="AlphaFoldDB" id="A8MCA5"/>
<dbReference type="GeneID" id="5709865"/>
<dbReference type="eggNOG" id="arCOG10482">
    <property type="taxonomic scope" value="Archaea"/>
</dbReference>
<dbReference type="EMBL" id="CP000852">
    <property type="protein sequence ID" value="ABW01411.1"/>
    <property type="molecule type" value="Genomic_DNA"/>
</dbReference>
<organism evidence="2 3">
    <name type="scientific">Caldivirga maquilingensis (strain ATCC 700844 / DSM 13496 / JCM 10307 / IC-167)</name>
    <dbReference type="NCBI Taxonomy" id="397948"/>
    <lineage>
        <taxon>Archaea</taxon>
        <taxon>Thermoproteota</taxon>
        <taxon>Thermoprotei</taxon>
        <taxon>Thermoproteales</taxon>
        <taxon>Thermoproteaceae</taxon>
        <taxon>Caldivirga</taxon>
    </lineage>
</organism>